<dbReference type="GO" id="GO:0005634">
    <property type="term" value="C:nucleus"/>
    <property type="evidence" value="ECO:0007669"/>
    <property type="project" value="UniProtKB-SubCell"/>
</dbReference>
<dbReference type="EMBL" id="ML180298">
    <property type="protein sequence ID" value="THU77940.1"/>
    <property type="molecule type" value="Genomic_DNA"/>
</dbReference>
<evidence type="ECO:0000313" key="9">
    <source>
        <dbReference type="Proteomes" id="UP000297245"/>
    </source>
</evidence>
<evidence type="ECO:0000256" key="5">
    <source>
        <dbReference type="ARBA" id="ARBA00023242"/>
    </source>
</evidence>
<evidence type="ECO:0000256" key="3">
    <source>
        <dbReference type="ARBA" id="ARBA00022771"/>
    </source>
</evidence>
<sequence length="456" mass="50767">MATTSDDNCAVGPDGKLLDASEISWSFDPDATVVPPASWSPTVSSSTPPKSKNAFDVLLSKGRNPASSISGQRRSTRERRPTEKVLESSKSTSKGKRKASPEPRRRVVVRKISNTPAESIANADTGDSGSENETEVVTEAESNKGSDDDDHPLTMDYNELKELETDIVVPTIPKSARTRDVYVIFEKTTNYVNPDTNATQNGHICGICRKKKIPMRSCFLSGSVTSLRKHIARNKDHFAVYKEQCEKHDIPLNATAVPKGSNELSRQSTLDNVIVRRPNVEFSVAGLIDYMIQMIVLEDKAIRLVTRPSFQRLLQFCRPSLRDKDFVSDRTLQTEILKRADDICGLIKERLMTTPSKVSITFDLWTSDPSDPYMSITGHYIWAPADCPTEWDLKSEQLSFAPFSASSDSSSIIQILSVLGLLLFLCCLHVLFLLHPPLPLPRPRPPRLFELLEFSA</sequence>
<dbReference type="InterPro" id="IPR052035">
    <property type="entry name" value="ZnF_BED_domain_contain"/>
</dbReference>
<dbReference type="PANTHER" id="PTHR46481:SF10">
    <property type="entry name" value="ZINC FINGER BED DOMAIN-CONTAINING PROTEIN 39"/>
    <property type="match status" value="1"/>
</dbReference>
<feature type="region of interest" description="Disordered" evidence="6">
    <location>
        <begin position="29"/>
        <end position="152"/>
    </location>
</feature>
<evidence type="ECO:0000256" key="4">
    <source>
        <dbReference type="ARBA" id="ARBA00022833"/>
    </source>
</evidence>
<comment type="subcellular location">
    <subcellularLocation>
        <location evidence="1">Nucleus</location>
    </subcellularLocation>
</comment>
<keyword evidence="9" id="KW-1185">Reference proteome</keyword>
<evidence type="ECO:0000256" key="2">
    <source>
        <dbReference type="ARBA" id="ARBA00022723"/>
    </source>
</evidence>
<keyword evidence="7" id="KW-1133">Transmembrane helix</keyword>
<keyword evidence="3" id="KW-0863">Zinc-finger</keyword>
<keyword evidence="7" id="KW-0472">Membrane</keyword>
<keyword evidence="7" id="KW-0812">Transmembrane</keyword>
<keyword evidence="2" id="KW-0479">Metal-binding</keyword>
<dbReference type="PANTHER" id="PTHR46481">
    <property type="entry name" value="ZINC FINGER BED DOMAIN-CONTAINING PROTEIN 4"/>
    <property type="match status" value="1"/>
</dbReference>
<keyword evidence="4" id="KW-0862">Zinc</keyword>
<feature type="compositionally biased region" description="Basic and acidic residues" evidence="6">
    <location>
        <begin position="78"/>
        <end position="87"/>
    </location>
</feature>
<organism evidence="8 9">
    <name type="scientific">Dendrothele bispora (strain CBS 962.96)</name>
    <dbReference type="NCBI Taxonomy" id="1314807"/>
    <lineage>
        <taxon>Eukaryota</taxon>
        <taxon>Fungi</taxon>
        <taxon>Dikarya</taxon>
        <taxon>Basidiomycota</taxon>
        <taxon>Agaricomycotina</taxon>
        <taxon>Agaricomycetes</taxon>
        <taxon>Agaricomycetidae</taxon>
        <taxon>Agaricales</taxon>
        <taxon>Agaricales incertae sedis</taxon>
        <taxon>Dendrothele</taxon>
    </lineage>
</organism>
<accession>A0A4S8KQM0</accession>
<dbReference type="Proteomes" id="UP000297245">
    <property type="component" value="Unassembled WGS sequence"/>
</dbReference>
<feature type="transmembrane region" description="Helical" evidence="7">
    <location>
        <begin position="412"/>
        <end position="434"/>
    </location>
</feature>
<protein>
    <recommendedName>
        <fullName evidence="10">BED-type domain-containing protein</fullName>
    </recommendedName>
</protein>
<reference evidence="8 9" key="1">
    <citation type="journal article" date="2019" name="Nat. Ecol. Evol.">
        <title>Megaphylogeny resolves global patterns of mushroom evolution.</title>
        <authorList>
            <person name="Varga T."/>
            <person name="Krizsan K."/>
            <person name="Foldi C."/>
            <person name="Dima B."/>
            <person name="Sanchez-Garcia M."/>
            <person name="Sanchez-Ramirez S."/>
            <person name="Szollosi G.J."/>
            <person name="Szarkandi J.G."/>
            <person name="Papp V."/>
            <person name="Albert L."/>
            <person name="Andreopoulos W."/>
            <person name="Angelini C."/>
            <person name="Antonin V."/>
            <person name="Barry K.W."/>
            <person name="Bougher N.L."/>
            <person name="Buchanan P."/>
            <person name="Buyck B."/>
            <person name="Bense V."/>
            <person name="Catcheside P."/>
            <person name="Chovatia M."/>
            <person name="Cooper J."/>
            <person name="Damon W."/>
            <person name="Desjardin D."/>
            <person name="Finy P."/>
            <person name="Geml J."/>
            <person name="Haridas S."/>
            <person name="Hughes K."/>
            <person name="Justo A."/>
            <person name="Karasinski D."/>
            <person name="Kautmanova I."/>
            <person name="Kiss B."/>
            <person name="Kocsube S."/>
            <person name="Kotiranta H."/>
            <person name="LaButti K.M."/>
            <person name="Lechner B.E."/>
            <person name="Liimatainen K."/>
            <person name="Lipzen A."/>
            <person name="Lukacs Z."/>
            <person name="Mihaltcheva S."/>
            <person name="Morgado L.N."/>
            <person name="Niskanen T."/>
            <person name="Noordeloos M.E."/>
            <person name="Ohm R.A."/>
            <person name="Ortiz-Santana B."/>
            <person name="Ovrebo C."/>
            <person name="Racz N."/>
            <person name="Riley R."/>
            <person name="Savchenko A."/>
            <person name="Shiryaev A."/>
            <person name="Soop K."/>
            <person name="Spirin V."/>
            <person name="Szebenyi C."/>
            <person name="Tomsovsky M."/>
            <person name="Tulloss R.E."/>
            <person name="Uehling J."/>
            <person name="Grigoriev I.V."/>
            <person name="Vagvolgyi C."/>
            <person name="Papp T."/>
            <person name="Martin F.M."/>
            <person name="Miettinen O."/>
            <person name="Hibbett D.S."/>
            <person name="Nagy L.G."/>
        </authorList>
    </citation>
    <scope>NUCLEOTIDE SEQUENCE [LARGE SCALE GENOMIC DNA]</scope>
    <source>
        <strain evidence="8 9">CBS 962.96</strain>
    </source>
</reference>
<proteinExistence type="predicted"/>
<evidence type="ECO:0000256" key="1">
    <source>
        <dbReference type="ARBA" id="ARBA00004123"/>
    </source>
</evidence>
<evidence type="ECO:0000256" key="7">
    <source>
        <dbReference type="SAM" id="Phobius"/>
    </source>
</evidence>
<evidence type="ECO:0008006" key="10">
    <source>
        <dbReference type="Google" id="ProtNLM"/>
    </source>
</evidence>
<gene>
    <name evidence="8" type="ORF">K435DRAFT_877197</name>
</gene>
<dbReference type="GO" id="GO:0008270">
    <property type="term" value="F:zinc ion binding"/>
    <property type="evidence" value="ECO:0007669"/>
    <property type="project" value="UniProtKB-KW"/>
</dbReference>
<name>A0A4S8KQM0_DENBC</name>
<evidence type="ECO:0000313" key="8">
    <source>
        <dbReference type="EMBL" id="THU77940.1"/>
    </source>
</evidence>
<keyword evidence="5" id="KW-0539">Nucleus</keyword>
<feature type="compositionally biased region" description="Low complexity" evidence="6">
    <location>
        <begin position="32"/>
        <end position="49"/>
    </location>
</feature>
<evidence type="ECO:0000256" key="6">
    <source>
        <dbReference type="SAM" id="MobiDB-lite"/>
    </source>
</evidence>
<dbReference type="OrthoDB" id="3058553at2759"/>
<dbReference type="AlphaFoldDB" id="A0A4S8KQM0"/>